<accession>A0A6A6Q6B0</accession>
<keyword evidence="2" id="KW-1185">Reference proteome</keyword>
<sequence length="174" mass="20286">MSRSFLFITSQNTSPDLVRQLQEADQEFPVTNPFNPARVAEADQTKANSFVVKVDFDVFEDFTNDQLRDIVNDRSRRFNWVLGGVFVVLDDYGVETKTVIVHLKDSIFDDETEEVTGWCWRSWRVQFDAASLMVMMIDNKREIVEEVYIKKADRFTGADGIFRMKDAEREYGCR</sequence>
<evidence type="ECO:0000313" key="2">
    <source>
        <dbReference type="Proteomes" id="UP000799767"/>
    </source>
</evidence>
<dbReference type="EMBL" id="MU001632">
    <property type="protein sequence ID" value="KAF2486937.1"/>
    <property type="molecule type" value="Genomic_DNA"/>
</dbReference>
<dbReference type="AlphaFoldDB" id="A0A6A6Q6B0"/>
<organism evidence="1 2">
    <name type="scientific">Neohortaea acidophila</name>
    <dbReference type="NCBI Taxonomy" id="245834"/>
    <lineage>
        <taxon>Eukaryota</taxon>
        <taxon>Fungi</taxon>
        <taxon>Dikarya</taxon>
        <taxon>Ascomycota</taxon>
        <taxon>Pezizomycotina</taxon>
        <taxon>Dothideomycetes</taxon>
        <taxon>Dothideomycetidae</taxon>
        <taxon>Mycosphaerellales</taxon>
        <taxon>Teratosphaeriaceae</taxon>
        <taxon>Neohortaea</taxon>
    </lineage>
</organism>
<dbReference type="Proteomes" id="UP000799767">
    <property type="component" value="Unassembled WGS sequence"/>
</dbReference>
<protein>
    <submittedName>
        <fullName evidence="1">Uncharacterized protein</fullName>
    </submittedName>
</protein>
<name>A0A6A6Q6B0_9PEZI</name>
<evidence type="ECO:0000313" key="1">
    <source>
        <dbReference type="EMBL" id="KAF2486937.1"/>
    </source>
</evidence>
<proteinExistence type="predicted"/>
<dbReference type="GeneID" id="54477673"/>
<reference evidence="1" key="1">
    <citation type="journal article" date="2020" name="Stud. Mycol.">
        <title>101 Dothideomycetes genomes: a test case for predicting lifestyles and emergence of pathogens.</title>
        <authorList>
            <person name="Haridas S."/>
            <person name="Albert R."/>
            <person name="Binder M."/>
            <person name="Bloem J."/>
            <person name="Labutti K."/>
            <person name="Salamov A."/>
            <person name="Andreopoulos B."/>
            <person name="Baker S."/>
            <person name="Barry K."/>
            <person name="Bills G."/>
            <person name="Bluhm B."/>
            <person name="Cannon C."/>
            <person name="Castanera R."/>
            <person name="Culley D."/>
            <person name="Daum C."/>
            <person name="Ezra D."/>
            <person name="Gonzalez J."/>
            <person name="Henrissat B."/>
            <person name="Kuo A."/>
            <person name="Liang C."/>
            <person name="Lipzen A."/>
            <person name="Lutzoni F."/>
            <person name="Magnuson J."/>
            <person name="Mondo S."/>
            <person name="Nolan M."/>
            <person name="Ohm R."/>
            <person name="Pangilinan J."/>
            <person name="Park H.-J."/>
            <person name="Ramirez L."/>
            <person name="Alfaro M."/>
            <person name="Sun H."/>
            <person name="Tritt A."/>
            <person name="Yoshinaga Y."/>
            <person name="Zwiers L.-H."/>
            <person name="Turgeon B."/>
            <person name="Goodwin S."/>
            <person name="Spatafora J."/>
            <person name="Crous P."/>
            <person name="Grigoriev I."/>
        </authorList>
    </citation>
    <scope>NUCLEOTIDE SEQUENCE</scope>
    <source>
        <strain evidence="1">CBS 113389</strain>
    </source>
</reference>
<gene>
    <name evidence="1" type="ORF">BDY17DRAFT_321686</name>
</gene>
<dbReference type="RefSeq" id="XP_033593506.1">
    <property type="nucleotide sequence ID" value="XM_033736671.1"/>
</dbReference>